<dbReference type="Pfam" id="PF00004">
    <property type="entry name" value="AAA"/>
    <property type="match status" value="1"/>
</dbReference>
<dbReference type="Gene3D" id="3.40.50.300">
    <property type="entry name" value="P-loop containing nucleotide triphosphate hydrolases"/>
    <property type="match status" value="1"/>
</dbReference>
<evidence type="ECO:0000313" key="2">
    <source>
        <dbReference type="EMBL" id="AVP49340.1"/>
    </source>
</evidence>
<dbReference type="SMART" id="SM00382">
    <property type="entry name" value="AAA"/>
    <property type="match status" value="1"/>
</dbReference>
<reference evidence="3" key="1">
    <citation type="submission" date="2018-02" db="EMBL/GenBank/DDBJ databases">
        <title>Firefly genomes illuminate parallel origins of bioluminescence in beetles.</title>
        <authorList>
            <person name="Fallon T.R."/>
            <person name="Lower S.E.S."/>
            <person name="Behringer M."/>
            <person name="Weng J.-K."/>
        </authorList>
    </citation>
    <scope>NUCLEOTIDE SEQUENCE [LARGE SCALE GENOMIC DNA]</scope>
</reference>
<dbReference type="PANTHER" id="PTHR23074:SF83">
    <property type="entry name" value="VACUOLAR PROTEIN SORTING-ASSOCIATED PROTEIN 4A"/>
    <property type="match status" value="1"/>
</dbReference>
<protein>
    <recommendedName>
        <fullName evidence="1">AAA+ ATPase domain-containing protein</fullName>
    </recommendedName>
</protein>
<dbReference type="InterPro" id="IPR050304">
    <property type="entry name" value="MT-severing_AAA_ATPase"/>
</dbReference>
<feature type="domain" description="AAA+ ATPase" evidence="1">
    <location>
        <begin position="111"/>
        <end position="244"/>
    </location>
</feature>
<dbReference type="InterPro" id="IPR003593">
    <property type="entry name" value="AAA+_ATPase"/>
</dbReference>
<evidence type="ECO:0000313" key="3">
    <source>
        <dbReference type="Proteomes" id="UP000239250"/>
    </source>
</evidence>
<dbReference type="SUPFAM" id="SSF52540">
    <property type="entry name" value="P-loop containing nucleoside triphosphate hydrolases"/>
    <property type="match status" value="1"/>
</dbReference>
<dbReference type="GO" id="GO:0005524">
    <property type="term" value="F:ATP binding"/>
    <property type="evidence" value="ECO:0007669"/>
    <property type="project" value="InterPro"/>
</dbReference>
<dbReference type="InterPro" id="IPR027417">
    <property type="entry name" value="P-loop_NTPase"/>
</dbReference>
<dbReference type="CDD" id="cd19481">
    <property type="entry name" value="RecA-like_protease"/>
    <property type="match status" value="1"/>
</dbReference>
<dbReference type="GO" id="GO:0016887">
    <property type="term" value="F:ATP hydrolysis activity"/>
    <property type="evidence" value="ECO:0007669"/>
    <property type="project" value="InterPro"/>
</dbReference>
<gene>
    <name evidence="2" type="ORF">C5T88_01960</name>
</gene>
<dbReference type="InterPro" id="IPR003959">
    <property type="entry name" value="ATPase_AAA_core"/>
</dbReference>
<sequence>MEVIWMNIADKELLKIAEFISNQAENTESLQILKKIHQLFVESNLNNESKILLDMMGNRNTSSKTSSQFKNMQPIKILKLENHIEDMMELDHEEEKILNLINNEKIIYKMKGLKILITGRPGTGKTTFVKSICKASGRQLYSINASKLISYKLGETQKNIDLVFEEIRSVYDNSIILIDEFDSIIGSRDLDMNNEYHRMIGNFNKSLDDLPNGSILFAISNRDDLIDESTVRRFNVRIKKNDIDIDKMMSMFLYKVAEFELKIDEKVLHKILKNSLDKISYAIVDEVVTKSLIHNQSLVKSLIDILQLDTTDLIGFDITYRDLENAMGVSKSTLQRKAKIK</sequence>
<dbReference type="AlphaFoldDB" id="A0A2S0NK00"/>
<dbReference type="PANTHER" id="PTHR23074">
    <property type="entry name" value="AAA DOMAIN-CONTAINING"/>
    <property type="match status" value="1"/>
</dbReference>
<organism evidence="2 3">
    <name type="scientific">Williamsoniiplasma luminosum</name>
    <dbReference type="NCBI Taxonomy" id="214888"/>
    <lineage>
        <taxon>Bacteria</taxon>
        <taxon>Bacillati</taxon>
        <taxon>Mycoplasmatota</taxon>
        <taxon>Mollicutes</taxon>
        <taxon>Entomoplasmatales</taxon>
        <taxon>Williamsoniiplasma</taxon>
    </lineage>
</organism>
<proteinExistence type="predicted"/>
<accession>A0A2S0NK00</accession>
<dbReference type="EMBL" id="CP027019">
    <property type="protein sequence ID" value="AVP49340.1"/>
    <property type="molecule type" value="Genomic_DNA"/>
</dbReference>
<dbReference type="Proteomes" id="UP000239250">
    <property type="component" value="Chromosome"/>
</dbReference>
<evidence type="ECO:0000259" key="1">
    <source>
        <dbReference type="SMART" id="SM00382"/>
    </source>
</evidence>
<name>A0A2S0NK00_9MOLU</name>